<keyword evidence="2" id="KW-1185">Reference proteome</keyword>
<evidence type="ECO:0000313" key="1">
    <source>
        <dbReference type="EMBL" id="MEA5521595.1"/>
    </source>
</evidence>
<gene>
    <name evidence="1" type="ORF">VB854_21895</name>
</gene>
<accession>A0ABU5U3K9</accession>
<proteinExistence type="predicted"/>
<reference evidence="1 2" key="1">
    <citation type="submission" date="2023-12" db="EMBL/GenBank/DDBJ databases">
        <title>Baltic Sea Cyanobacteria.</title>
        <authorList>
            <person name="Delbaje E."/>
            <person name="Fewer D.P."/>
            <person name="Shishido T.K."/>
        </authorList>
    </citation>
    <scope>NUCLEOTIDE SEQUENCE [LARGE SCALE GENOMIC DNA]</scope>
    <source>
        <strain evidence="1 2">CCNP 1315</strain>
    </source>
</reference>
<dbReference type="Proteomes" id="UP001301728">
    <property type="component" value="Unassembled WGS sequence"/>
</dbReference>
<organism evidence="1 2">
    <name type="scientific">Limnoraphis robusta CCNP1315</name>
    <dbReference type="NCBI Taxonomy" id="3110306"/>
    <lineage>
        <taxon>Bacteria</taxon>
        <taxon>Bacillati</taxon>
        <taxon>Cyanobacteriota</taxon>
        <taxon>Cyanophyceae</taxon>
        <taxon>Oscillatoriophycideae</taxon>
        <taxon>Oscillatoriales</taxon>
        <taxon>Sirenicapillariaceae</taxon>
        <taxon>Limnoraphis</taxon>
    </lineage>
</organism>
<sequence>MPLPGGAADKFGNRYEGHWTVHCMIDVMDEKANSIRLEPPGKEGEGVEFWLDFQDRREYHQVKRQQSDGQWRLADLNSKGVLANFWHKLQTSTANCVFISICNVLQLDELSDRARRSASWQEFEQDFIKLNQSRTYEPLKAFKEISNYWNCSDREAYEALKPIYIRTYDETSLCNDIDNRINYLVEGEPANVSDVLAQFALDKVHHELTAYEIWNHLEKRGFLRRQWHKDSRVLAAVQNANDSYLYSLKNSMLYSQVIPRDEAETVIKKLTSEEAESRQSILISGVAGVGKSGVMLQALETIHEQGIPVLAFRVDRLEHSLLPNHIGKQLGLPGSPASVLAAIAQKRLCVLIIDQLDAVSLASG</sequence>
<dbReference type="InterPro" id="IPR027417">
    <property type="entry name" value="P-loop_NTPase"/>
</dbReference>
<protein>
    <recommendedName>
        <fullName evidence="3">ATP-binding protein</fullName>
    </recommendedName>
</protein>
<comment type="caution">
    <text evidence="1">The sequence shown here is derived from an EMBL/GenBank/DDBJ whole genome shotgun (WGS) entry which is preliminary data.</text>
</comment>
<dbReference type="SUPFAM" id="SSF52540">
    <property type="entry name" value="P-loop containing nucleoside triphosphate hydrolases"/>
    <property type="match status" value="1"/>
</dbReference>
<evidence type="ECO:0000313" key="2">
    <source>
        <dbReference type="Proteomes" id="UP001301728"/>
    </source>
</evidence>
<evidence type="ECO:0008006" key="3">
    <source>
        <dbReference type="Google" id="ProtNLM"/>
    </source>
</evidence>
<dbReference type="Gene3D" id="3.40.50.300">
    <property type="entry name" value="P-loop containing nucleotide triphosphate hydrolases"/>
    <property type="match status" value="1"/>
</dbReference>
<dbReference type="EMBL" id="JAYGHT010000135">
    <property type="protein sequence ID" value="MEA5521595.1"/>
    <property type="molecule type" value="Genomic_DNA"/>
</dbReference>
<dbReference type="RefSeq" id="WP_323220011.1">
    <property type="nucleotide sequence ID" value="NZ_JAYGHT010000135.1"/>
</dbReference>
<name>A0ABU5U3K9_9CYAN</name>